<comment type="caution">
    <text evidence="1">The sequence shown here is derived from an EMBL/GenBank/DDBJ whole genome shotgun (WGS) entry which is preliminary data.</text>
</comment>
<dbReference type="RefSeq" id="WP_264850530.1">
    <property type="nucleotide sequence ID" value="NZ_BRXR01000001.1"/>
</dbReference>
<dbReference type="EMBL" id="BRXR01000001">
    <property type="protein sequence ID" value="GLC31254.1"/>
    <property type="molecule type" value="Genomic_DNA"/>
</dbReference>
<proteinExistence type="predicted"/>
<gene>
    <name evidence="1" type="ORF">bsdE14_26640</name>
</gene>
<evidence type="ECO:0000313" key="2">
    <source>
        <dbReference type="Proteomes" id="UP001208567"/>
    </source>
</evidence>
<organism evidence="1 2">
    <name type="scientific">Clostridium omnivorum</name>
    <dbReference type="NCBI Taxonomy" id="1604902"/>
    <lineage>
        <taxon>Bacteria</taxon>
        <taxon>Bacillati</taxon>
        <taxon>Bacillota</taxon>
        <taxon>Clostridia</taxon>
        <taxon>Eubacteriales</taxon>
        <taxon>Clostridiaceae</taxon>
        <taxon>Clostridium</taxon>
    </lineage>
</organism>
<dbReference type="Gene3D" id="1.20.1260.120">
    <property type="entry name" value="Protein of unknown function DUF2935"/>
    <property type="match status" value="1"/>
</dbReference>
<keyword evidence="2" id="KW-1185">Reference proteome</keyword>
<dbReference type="InterPro" id="IPR021328">
    <property type="entry name" value="CotB-like"/>
</dbReference>
<evidence type="ECO:0000313" key="1">
    <source>
        <dbReference type="EMBL" id="GLC31254.1"/>
    </source>
</evidence>
<name>A0ABQ5N840_9CLOT</name>
<dbReference type="Proteomes" id="UP001208567">
    <property type="component" value="Unassembled WGS sequence"/>
</dbReference>
<dbReference type="SUPFAM" id="SSF158430">
    <property type="entry name" value="Bacillus cereus metalloprotein-like"/>
    <property type="match status" value="2"/>
</dbReference>
<dbReference type="Pfam" id="PF11155">
    <property type="entry name" value="DUF2935"/>
    <property type="match status" value="2"/>
</dbReference>
<accession>A0ABQ5N840</accession>
<reference evidence="1 2" key="1">
    <citation type="journal article" date="2024" name="Int. J. Syst. Evol. Microbiol.">
        <title>Clostridium omnivorum sp. nov., isolated from anoxic soil under the treatment of reductive soil disinfestation.</title>
        <authorList>
            <person name="Ueki A."/>
            <person name="Tonouchi A."/>
            <person name="Kaku N."/>
            <person name="Honma S."/>
            <person name="Ueki K."/>
        </authorList>
    </citation>
    <scope>NUCLEOTIDE SEQUENCE [LARGE SCALE GENOMIC DNA]</scope>
    <source>
        <strain evidence="1 2">E14</strain>
    </source>
</reference>
<evidence type="ECO:0008006" key="3">
    <source>
        <dbReference type="Google" id="ProtNLM"/>
    </source>
</evidence>
<sequence>MLSNSEYVRQSLELNMFFMRIAKEHSIFLEAGFTTKNPQLINRAEQLKNVFSQLLVENIRLSNGIISPEVAKSGEFVTDLTLEAERETQYYAGIAIDPNITRMETMVLGTENGRITPSLVRMVNDLNNRAIYAAEQLAAFKKGLLQDVLACKVFTTNYPLLLDHILREAIFYLRLLRKLQNREEADLTREAAYQETFWNRIMAEHSKFIRGLLDPTEVKLFNTANDFGEKFDKLTAEAKELSSNLNLLPAVTSRSLNNTEDLRDFKRQGTEGLIQCKIKSIAYPLLGDHVVREANHYIRILNDFKKIQARS</sequence>
<protein>
    <recommendedName>
        <fullName evidence="3">DUF2935 domain-containing protein</fullName>
    </recommendedName>
</protein>